<dbReference type="Pfam" id="PF04573">
    <property type="entry name" value="SPC22"/>
    <property type="match status" value="1"/>
</dbReference>
<dbReference type="PANTHER" id="PTHR12804">
    <property type="entry name" value="MICROSOMAL SIGNAL PEPTIDASE 23 KD SUBUNIT SPC22/23"/>
    <property type="match status" value="1"/>
</dbReference>
<comment type="similarity">
    <text evidence="2 9">Belongs to the SPCS3 family.</text>
</comment>
<protein>
    <recommendedName>
        <fullName evidence="9">Signal peptidase subunit 3</fullName>
    </recommendedName>
</protein>
<keyword evidence="7 9" id="KW-0472">Membrane</keyword>
<gene>
    <name evidence="11" type="primary">SPC3</name>
    <name evidence="11" type="ORF">LPJ53_002752</name>
</gene>
<evidence type="ECO:0000313" key="12">
    <source>
        <dbReference type="Proteomes" id="UP001149813"/>
    </source>
</evidence>
<keyword evidence="12" id="KW-1185">Reference proteome</keyword>
<feature type="transmembrane region" description="Helical" evidence="10">
    <location>
        <begin position="12"/>
        <end position="36"/>
    </location>
</feature>
<proteinExistence type="inferred from homology"/>
<dbReference type="EMBL" id="JANBOJ010000091">
    <property type="protein sequence ID" value="KAJ1722882.1"/>
    <property type="molecule type" value="Genomic_DNA"/>
</dbReference>
<accession>A0A9W7Y2W9</accession>
<evidence type="ECO:0000256" key="3">
    <source>
        <dbReference type="ARBA" id="ARBA00022692"/>
    </source>
</evidence>
<keyword evidence="5" id="KW-0735">Signal-anchor</keyword>
<dbReference type="GO" id="GO:0005787">
    <property type="term" value="C:signal peptidase complex"/>
    <property type="evidence" value="ECO:0007669"/>
    <property type="project" value="UniProtKB-UniRule"/>
</dbReference>
<evidence type="ECO:0000256" key="2">
    <source>
        <dbReference type="ARBA" id="ARBA00009289"/>
    </source>
</evidence>
<evidence type="ECO:0000256" key="8">
    <source>
        <dbReference type="ARBA" id="ARBA00045670"/>
    </source>
</evidence>
<evidence type="ECO:0000256" key="9">
    <source>
        <dbReference type="PIRNR" id="PIRNR016089"/>
    </source>
</evidence>
<organism evidence="11 12">
    <name type="scientific">Coemansia erecta</name>
    <dbReference type="NCBI Taxonomy" id="147472"/>
    <lineage>
        <taxon>Eukaryota</taxon>
        <taxon>Fungi</taxon>
        <taxon>Fungi incertae sedis</taxon>
        <taxon>Zoopagomycota</taxon>
        <taxon>Kickxellomycotina</taxon>
        <taxon>Kickxellomycetes</taxon>
        <taxon>Kickxellales</taxon>
        <taxon>Kickxellaceae</taxon>
        <taxon>Coemansia</taxon>
    </lineage>
</organism>
<dbReference type="PIRSF" id="PIRSF016089">
    <property type="entry name" value="SPC22"/>
    <property type="match status" value="1"/>
</dbReference>
<evidence type="ECO:0000313" key="11">
    <source>
        <dbReference type="EMBL" id="KAJ1722882.1"/>
    </source>
</evidence>
<dbReference type="PANTHER" id="PTHR12804:SF0">
    <property type="entry name" value="SIGNAL PEPTIDASE COMPLEX SUBUNIT 3"/>
    <property type="match status" value="1"/>
</dbReference>
<sequence>MTQMYNFLQRLSGVTSFAMTTLMALVVVISLTTPLIPSDPTQTLTLHSVHTTTGRKMDAYDVDSKNAEYARLTFDLDADLTSMFNWNTKLLYAFITVDYLSDDFSTNTAVIWDRLVRNKKQAKLKLRKHHNKYLLRNFAKTFEGISDANMTLHVNPVPYLGIMYDTPLDSIGVVIPRAVKSVEKS</sequence>
<keyword evidence="4 9" id="KW-0256">Endoplasmic reticulum</keyword>
<evidence type="ECO:0000256" key="6">
    <source>
        <dbReference type="ARBA" id="ARBA00022989"/>
    </source>
</evidence>
<evidence type="ECO:0000256" key="4">
    <source>
        <dbReference type="ARBA" id="ARBA00022824"/>
    </source>
</evidence>
<evidence type="ECO:0000256" key="1">
    <source>
        <dbReference type="ARBA" id="ARBA00004648"/>
    </source>
</evidence>
<evidence type="ECO:0000256" key="10">
    <source>
        <dbReference type="SAM" id="Phobius"/>
    </source>
</evidence>
<dbReference type="GO" id="GO:0006465">
    <property type="term" value="P:signal peptide processing"/>
    <property type="evidence" value="ECO:0007669"/>
    <property type="project" value="UniProtKB-UniRule"/>
</dbReference>
<keyword evidence="3 10" id="KW-0812">Transmembrane</keyword>
<dbReference type="AlphaFoldDB" id="A0A9W7Y2W9"/>
<comment type="function">
    <text evidence="8">Essential component of the signal peptidase complex (SPC) which catalyzes the cleavage of N-terminal signal sequences from nascent proteins as they are translocated into the lumen of the endoplasmic reticulum. Essential for the SPC catalytic activity, possibly by stabilizing and positioning the active center of the complex close to the lumenal surface. Essential for viability.</text>
</comment>
<evidence type="ECO:0000256" key="7">
    <source>
        <dbReference type="ARBA" id="ARBA00023136"/>
    </source>
</evidence>
<evidence type="ECO:0000256" key="5">
    <source>
        <dbReference type="ARBA" id="ARBA00022968"/>
    </source>
</evidence>
<comment type="subcellular location">
    <subcellularLocation>
        <location evidence="1">Endoplasmic reticulum membrane</location>
        <topology evidence="1">Single-pass type II membrane protein</topology>
    </subcellularLocation>
</comment>
<name>A0A9W7Y2W9_9FUNG</name>
<dbReference type="OrthoDB" id="10261524at2759"/>
<comment type="caution">
    <text evidence="11">The sequence shown here is derived from an EMBL/GenBank/DDBJ whole genome shotgun (WGS) entry which is preliminary data.</text>
</comment>
<dbReference type="InterPro" id="IPR007653">
    <property type="entry name" value="SPC3"/>
</dbReference>
<reference evidence="11" key="1">
    <citation type="submission" date="2022-07" db="EMBL/GenBank/DDBJ databases">
        <title>Phylogenomic reconstructions and comparative analyses of Kickxellomycotina fungi.</title>
        <authorList>
            <person name="Reynolds N.K."/>
            <person name="Stajich J.E."/>
            <person name="Barry K."/>
            <person name="Grigoriev I.V."/>
            <person name="Crous P."/>
            <person name="Smith M.E."/>
        </authorList>
    </citation>
    <scope>NUCLEOTIDE SEQUENCE</scope>
    <source>
        <strain evidence="11">NBRC 32514</strain>
    </source>
</reference>
<dbReference type="GO" id="GO:0045047">
    <property type="term" value="P:protein targeting to ER"/>
    <property type="evidence" value="ECO:0007669"/>
    <property type="project" value="TreeGrafter"/>
</dbReference>
<dbReference type="Proteomes" id="UP001149813">
    <property type="component" value="Unassembled WGS sequence"/>
</dbReference>
<keyword evidence="6 10" id="KW-1133">Transmembrane helix</keyword>